<gene>
    <name evidence="3" type="ORF">GTP77_14625</name>
</gene>
<proteinExistence type="predicted"/>
<dbReference type="InterPro" id="IPR003848">
    <property type="entry name" value="DUF218"/>
</dbReference>
<keyword evidence="1" id="KW-0472">Membrane</keyword>
<dbReference type="GO" id="GO:0043164">
    <property type="term" value="P:Gram-negative-bacterium-type cell wall biogenesis"/>
    <property type="evidence" value="ECO:0007669"/>
    <property type="project" value="TreeGrafter"/>
</dbReference>
<dbReference type="Pfam" id="PF02698">
    <property type="entry name" value="DUF218"/>
    <property type="match status" value="1"/>
</dbReference>
<name>A0A7X4HC71_9BURK</name>
<feature type="transmembrane region" description="Helical" evidence="1">
    <location>
        <begin position="6"/>
        <end position="30"/>
    </location>
</feature>
<dbReference type="Proteomes" id="UP000450676">
    <property type="component" value="Unassembled WGS sequence"/>
</dbReference>
<dbReference type="Gene3D" id="3.40.50.620">
    <property type="entry name" value="HUPs"/>
    <property type="match status" value="1"/>
</dbReference>
<dbReference type="PANTHER" id="PTHR30336:SF4">
    <property type="entry name" value="ENVELOPE BIOGENESIS FACTOR ELYC"/>
    <property type="match status" value="1"/>
</dbReference>
<dbReference type="GO" id="GO:0005886">
    <property type="term" value="C:plasma membrane"/>
    <property type="evidence" value="ECO:0007669"/>
    <property type="project" value="TreeGrafter"/>
</dbReference>
<sequence>MLVPFTISQFAHVVLLPPMSLFLAMLAGWLLRRRWPRTGRALWGGGLAALVVLSTDAGARLLVRPLENLTAPLAAGAEKQAQAVVVLAAGNMEHAPEYGGNSPDSIALARLRYGAHLQHSSGLPLLVTGGNAIPERGVPPKAEAMARALREDFRTPVQWVESASATTAENAELSARLLKPAGVRTVLLVTDAMHMPRARRVFERAGLQVVAAPTVFRAWGPLSASSFLPSADALASSYYAVYEWIGLAWYRIKE</sequence>
<accession>A0A7X4HC71</accession>
<feature type="domain" description="DUF218" evidence="2">
    <location>
        <begin position="82"/>
        <end position="246"/>
    </location>
</feature>
<dbReference type="PANTHER" id="PTHR30336">
    <property type="entry name" value="INNER MEMBRANE PROTEIN, PROBABLE PERMEASE"/>
    <property type="match status" value="1"/>
</dbReference>
<reference evidence="3 4" key="1">
    <citation type="submission" date="2019-12" db="EMBL/GenBank/DDBJ databases">
        <title>Novel species isolated from a subtropical stream in China.</title>
        <authorList>
            <person name="Lu H."/>
        </authorList>
    </citation>
    <scope>NUCLEOTIDE SEQUENCE [LARGE SCALE GENOMIC DNA]</scope>
    <source>
        <strain evidence="3 4">FT127W</strain>
    </source>
</reference>
<keyword evidence="1" id="KW-1133">Transmembrane helix</keyword>
<dbReference type="InterPro" id="IPR051599">
    <property type="entry name" value="Cell_Envelope_Assoc"/>
</dbReference>
<dbReference type="EMBL" id="WWCU01000015">
    <property type="protein sequence ID" value="MYN08571.1"/>
    <property type="molecule type" value="Genomic_DNA"/>
</dbReference>
<protein>
    <submittedName>
        <fullName evidence="3">YdcF family protein</fullName>
    </submittedName>
</protein>
<dbReference type="InterPro" id="IPR014729">
    <property type="entry name" value="Rossmann-like_a/b/a_fold"/>
</dbReference>
<evidence type="ECO:0000313" key="3">
    <source>
        <dbReference type="EMBL" id="MYN08571.1"/>
    </source>
</evidence>
<evidence type="ECO:0000313" key="4">
    <source>
        <dbReference type="Proteomes" id="UP000450676"/>
    </source>
</evidence>
<evidence type="ECO:0000259" key="2">
    <source>
        <dbReference type="Pfam" id="PF02698"/>
    </source>
</evidence>
<organism evidence="3 4">
    <name type="scientific">Pseudoduganella aquatica</name>
    <dbReference type="NCBI Taxonomy" id="2660641"/>
    <lineage>
        <taxon>Bacteria</taxon>
        <taxon>Pseudomonadati</taxon>
        <taxon>Pseudomonadota</taxon>
        <taxon>Betaproteobacteria</taxon>
        <taxon>Burkholderiales</taxon>
        <taxon>Oxalobacteraceae</taxon>
        <taxon>Telluria group</taxon>
        <taxon>Pseudoduganella</taxon>
    </lineage>
</organism>
<dbReference type="AlphaFoldDB" id="A0A7X4HC71"/>
<feature type="transmembrane region" description="Helical" evidence="1">
    <location>
        <begin position="42"/>
        <end position="63"/>
    </location>
</feature>
<dbReference type="CDD" id="cd06259">
    <property type="entry name" value="YdcF-like"/>
    <property type="match status" value="1"/>
</dbReference>
<dbReference type="GO" id="GO:0000270">
    <property type="term" value="P:peptidoglycan metabolic process"/>
    <property type="evidence" value="ECO:0007669"/>
    <property type="project" value="TreeGrafter"/>
</dbReference>
<keyword evidence="4" id="KW-1185">Reference proteome</keyword>
<evidence type="ECO:0000256" key="1">
    <source>
        <dbReference type="SAM" id="Phobius"/>
    </source>
</evidence>
<keyword evidence="1" id="KW-0812">Transmembrane</keyword>
<comment type="caution">
    <text evidence="3">The sequence shown here is derived from an EMBL/GenBank/DDBJ whole genome shotgun (WGS) entry which is preliminary data.</text>
</comment>